<keyword evidence="2" id="KW-1133">Transmembrane helix</keyword>
<dbReference type="Proteomes" id="UP000005408">
    <property type="component" value="Unassembled WGS sequence"/>
</dbReference>
<evidence type="ECO:0000313" key="3">
    <source>
        <dbReference type="EnsemblMetazoa" id="G6274.1:cds"/>
    </source>
</evidence>
<evidence type="ECO:0000256" key="1">
    <source>
        <dbReference type="SAM" id="MobiDB-lite"/>
    </source>
</evidence>
<feature type="compositionally biased region" description="Polar residues" evidence="1">
    <location>
        <begin position="145"/>
        <end position="158"/>
    </location>
</feature>
<keyword evidence="2" id="KW-0472">Membrane</keyword>
<feature type="region of interest" description="Disordered" evidence="1">
    <location>
        <begin position="1"/>
        <end position="21"/>
    </location>
</feature>
<keyword evidence="4" id="KW-1185">Reference proteome</keyword>
<evidence type="ECO:0000256" key="2">
    <source>
        <dbReference type="SAM" id="Phobius"/>
    </source>
</evidence>
<proteinExistence type="predicted"/>
<evidence type="ECO:0000313" key="4">
    <source>
        <dbReference type="Proteomes" id="UP000005408"/>
    </source>
</evidence>
<feature type="compositionally biased region" description="Polar residues" evidence="1">
    <location>
        <begin position="1"/>
        <end position="17"/>
    </location>
</feature>
<feature type="region of interest" description="Disordered" evidence="1">
    <location>
        <begin position="140"/>
        <end position="162"/>
    </location>
</feature>
<reference evidence="3" key="1">
    <citation type="submission" date="2022-08" db="UniProtKB">
        <authorList>
            <consortium name="EnsemblMetazoa"/>
        </authorList>
    </citation>
    <scope>IDENTIFICATION</scope>
    <source>
        <strain evidence="3">05x7-T-G4-1.051#20</strain>
    </source>
</reference>
<accession>A0A8W8NKV9</accession>
<sequence>MNVQETIANVSENSNECDNPERMQKSGAWYGHVQKMQDSGVQLKESIGQSSCFVPHGKRLHNSTFNSQPVTPLVSLSQIQEHILSHSDIERRRLQYDNAWDILENEDSRLSNHYKPSVTTKKSNTSYVFVGSVQKASREVKLQPTPFSGQTDDTSRYSGDSEDYKSKSKRLCSMKKICKYLLWILIFLGVSAVVAMITVNNQNSQPNPSVNSMEALAGNNEINKMLTSILEKLDSIKISMDPLKTLSEENTTPKNAGVGSGTDSVGDCYNSTTNGCVDQCYDICNGDYRSCLTCKGYVTCANRHLWPRNCSDDANSNLVWDDTKKRCDSTSDTC</sequence>
<feature type="transmembrane region" description="Helical" evidence="2">
    <location>
        <begin position="180"/>
        <end position="199"/>
    </location>
</feature>
<dbReference type="EnsemblMetazoa" id="G6274.1">
    <property type="protein sequence ID" value="G6274.1:cds"/>
    <property type="gene ID" value="G6274"/>
</dbReference>
<protein>
    <submittedName>
        <fullName evidence="3">Uncharacterized protein</fullName>
    </submittedName>
</protein>
<dbReference type="AlphaFoldDB" id="A0A8W8NKV9"/>
<organism evidence="3 4">
    <name type="scientific">Magallana gigas</name>
    <name type="common">Pacific oyster</name>
    <name type="synonym">Crassostrea gigas</name>
    <dbReference type="NCBI Taxonomy" id="29159"/>
    <lineage>
        <taxon>Eukaryota</taxon>
        <taxon>Metazoa</taxon>
        <taxon>Spiralia</taxon>
        <taxon>Lophotrochozoa</taxon>
        <taxon>Mollusca</taxon>
        <taxon>Bivalvia</taxon>
        <taxon>Autobranchia</taxon>
        <taxon>Pteriomorphia</taxon>
        <taxon>Ostreida</taxon>
        <taxon>Ostreoidea</taxon>
        <taxon>Ostreidae</taxon>
        <taxon>Magallana</taxon>
    </lineage>
</organism>
<keyword evidence="2" id="KW-0812">Transmembrane</keyword>
<name>A0A8W8NKV9_MAGGI</name>